<dbReference type="Proteomes" id="UP000801864">
    <property type="component" value="Unassembled WGS sequence"/>
</dbReference>
<reference evidence="2 3" key="1">
    <citation type="submission" date="2018-06" db="EMBL/GenBank/DDBJ databases">
        <title>Genome analysis of cellulolytic fungus Trichoderma lentiforme CFAM-422.</title>
        <authorList>
            <person name="Steindorff A.S."/>
            <person name="Formighieri E.F."/>
            <person name="Midorikawa G.E.O."/>
            <person name="Tamietti M.S."/>
            <person name="Ramos E.Z."/>
            <person name="Silva A.S."/>
            <person name="Bon E.P.S."/>
            <person name="Mendes T.D."/>
            <person name="Damaso M.C.T."/>
            <person name="Favaro L.C.L."/>
        </authorList>
    </citation>
    <scope>NUCLEOTIDE SEQUENCE [LARGE SCALE GENOMIC DNA]</scope>
    <source>
        <strain evidence="2 3">CFAM-422</strain>
    </source>
</reference>
<gene>
    <name evidence="2" type="ORF">CFAM422_000776</name>
</gene>
<dbReference type="EMBL" id="QLNT01000001">
    <property type="protein sequence ID" value="KAF3077630.1"/>
    <property type="molecule type" value="Genomic_DNA"/>
</dbReference>
<protein>
    <submittedName>
        <fullName evidence="2">Uncharacterized protein</fullName>
    </submittedName>
</protein>
<organism evidence="2 3">
    <name type="scientific">Trichoderma lentiforme</name>
    <dbReference type="NCBI Taxonomy" id="1567552"/>
    <lineage>
        <taxon>Eukaryota</taxon>
        <taxon>Fungi</taxon>
        <taxon>Dikarya</taxon>
        <taxon>Ascomycota</taxon>
        <taxon>Pezizomycotina</taxon>
        <taxon>Sordariomycetes</taxon>
        <taxon>Hypocreomycetidae</taxon>
        <taxon>Hypocreales</taxon>
        <taxon>Hypocreaceae</taxon>
        <taxon>Trichoderma</taxon>
    </lineage>
</organism>
<name>A0A9P4XRP8_9HYPO</name>
<evidence type="ECO:0000313" key="2">
    <source>
        <dbReference type="EMBL" id="KAF3077630.1"/>
    </source>
</evidence>
<feature type="region of interest" description="Disordered" evidence="1">
    <location>
        <begin position="28"/>
        <end position="70"/>
    </location>
</feature>
<proteinExistence type="predicted"/>
<evidence type="ECO:0000256" key="1">
    <source>
        <dbReference type="SAM" id="MobiDB-lite"/>
    </source>
</evidence>
<evidence type="ECO:0000313" key="3">
    <source>
        <dbReference type="Proteomes" id="UP000801864"/>
    </source>
</evidence>
<accession>A0A9P4XRP8</accession>
<dbReference type="AlphaFoldDB" id="A0A9P4XRP8"/>
<comment type="caution">
    <text evidence="2">The sequence shown here is derived from an EMBL/GenBank/DDBJ whole genome shotgun (WGS) entry which is preliminary data.</text>
</comment>
<keyword evidence="3" id="KW-1185">Reference proteome</keyword>
<sequence>MQEPVPVSPPLLSLSLFEERCPRRQRRLLAPNGDDQQSLVDGDGSNEANPSSPRRWNRFPSTGDLVRGEN</sequence>